<dbReference type="InterPro" id="IPR050445">
    <property type="entry name" value="Bact_polysacc_biosynth/exp"/>
</dbReference>
<dbReference type="PANTHER" id="PTHR32309:SF13">
    <property type="entry name" value="FERRIC ENTEROBACTIN TRANSPORT PROTEIN FEPE"/>
    <property type="match status" value="1"/>
</dbReference>
<organism evidence="1">
    <name type="scientific">marine sediment metagenome</name>
    <dbReference type="NCBI Taxonomy" id="412755"/>
    <lineage>
        <taxon>unclassified sequences</taxon>
        <taxon>metagenomes</taxon>
        <taxon>ecological metagenomes</taxon>
    </lineage>
</organism>
<dbReference type="AlphaFoldDB" id="X1C3J3"/>
<name>X1C3J3_9ZZZZ</name>
<protein>
    <recommendedName>
        <fullName evidence="2">Tyrosine kinase G-rich domain-containing protein</fullName>
    </recommendedName>
</protein>
<sequence>SNYRSELYQGKDLYFMYNDFNVLTAEFKGDLTVESASLESTMVDLIFKSPNVLKGHEFLNKLVSKYIDKNLTEKNFLANQTIDHIDRQISSISDSLGRTERQLQSFRSSASVMDIDEKAGNIYTQKQTFSVTREETNRRYNYLRQMDDYFTANKDSAGLLAPSSMGLNDQMLNNLIQELTALNSEKQQILSAGQIQNPRLQTLDVSIRNLKEAISENIKFSISTTRNELNDLNSKINNLEREFSKLPYTQQRLLGIERKFDINQGYILHCLKKNSAQIIK</sequence>
<feature type="non-terminal residue" evidence="1">
    <location>
        <position position="1"/>
    </location>
</feature>
<evidence type="ECO:0000313" key="1">
    <source>
        <dbReference type="EMBL" id="GAG90963.1"/>
    </source>
</evidence>
<dbReference type="EMBL" id="BART01025885">
    <property type="protein sequence ID" value="GAG90963.1"/>
    <property type="molecule type" value="Genomic_DNA"/>
</dbReference>
<proteinExistence type="predicted"/>
<dbReference type="GO" id="GO:0005886">
    <property type="term" value="C:plasma membrane"/>
    <property type="evidence" value="ECO:0007669"/>
    <property type="project" value="TreeGrafter"/>
</dbReference>
<reference evidence="1" key="1">
    <citation type="journal article" date="2014" name="Front. Microbiol.">
        <title>High frequency of phylogenetically diverse reductive dehalogenase-homologous genes in deep subseafloor sedimentary metagenomes.</title>
        <authorList>
            <person name="Kawai M."/>
            <person name="Futagami T."/>
            <person name="Toyoda A."/>
            <person name="Takaki Y."/>
            <person name="Nishi S."/>
            <person name="Hori S."/>
            <person name="Arai W."/>
            <person name="Tsubouchi T."/>
            <person name="Morono Y."/>
            <person name="Uchiyama I."/>
            <person name="Ito T."/>
            <person name="Fujiyama A."/>
            <person name="Inagaki F."/>
            <person name="Takami H."/>
        </authorList>
    </citation>
    <scope>NUCLEOTIDE SEQUENCE</scope>
    <source>
        <strain evidence="1">Expedition CK06-06</strain>
    </source>
</reference>
<dbReference type="GO" id="GO:0004713">
    <property type="term" value="F:protein tyrosine kinase activity"/>
    <property type="evidence" value="ECO:0007669"/>
    <property type="project" value="TreeGrafter"/>
</dbReference>
<evidence type="ECO:0008006" key="2">
    <source>
        <dbReference type="Google" id="ProtNLM"/>
    </source>
</evidence>
<gene>
    <name evidence="1" type="ORF">S01H4_46339</name>
</gene>
<accession>X1C3J3</accession>
<comment type="caution">
    <text evidence="1">The sequence shown here is derived from an EMBL/GenBank/DDBJ whole genome shotgun (WGS) entry which is preliminary data.</text>
</comment>
<feature type="non-terminal residue" evidence="1">
    <location>
        <position position="280"/>
    </location>
</feature>
<dbReference type="PANTHER" id="PTHR32309">
    <property type="entry name" value="TYROSINE-PROTEIN KINASE"/>
    <property type="match status" value="1"/>
</dbReference>